<accession>A0A8J7IH59</accession>
<dbReference type="AlphaFoldDB" id="A0A8J7IH59"/>
<organism evidence="2 3">
    <name type="scientific">Snuella sedimenti</name>
    <dbReference type="NCBI Taxonomy" id="2798802"/>
    <lineage>
        <taxon>Bacteria</taxon>
        <taxon>Pseudomonadati</taxon>
        <taxon>Bacteroidota</taxon>
        <taxon>Flavobacteriia</taxon>
        <taxon>Flavobacteriales</taxon>
        <taxon>Flavobacteriaceae</taxon>
        <taxon>Snuella</taxon>
    </lineage>
</organism>
<comment type="caution">
    <text evidence="2">The sequence shown here is derived from an EMBL/GenBank/DDBJ whole genome shotgun (WGS) entry which is preliminary data.</text>
</comment>
<dbReference type="PROSITE" id="PS51257">
    <property type="entry name" value="PROKAR_LIPOPROTEIN"/>
    <property type="match status" value="1"/>
</dbReference>
<reference evidence="2" key="1">
    <citation type="submission" date="2020-12" db="EMBL/GenBank/DDBJ databases">
        <title>Snuella sp. nov., isolated from sediment in Incheon.</title>
        <authorList>
            <person name="Kim W."/>
        </authorList>
    </citation>
    <scope>NUCLEOTIDE SEQUENCE</scope>
    <source>
        <strain evidence="2">CAU 1569</strain>
    </source>
</reference>
<evidence type="ECO:0000256" key="1">
    <source>
        <dbReference type="SAM" id="Phobius"/>
    </source>
</evidence>
<protein>
    <submittedName>
        <fullName evidence="2">Uncharacterized protein</fullName>
    </submittedName>
</protein>
<dbReference type="RefSeq" id="WP_199114427.1">
    <property type="nucleotide sequence ID" value="NZ_JAELVQ010000005.1"/>
</dbReference>
<dbReference type="Proteomes" id="UP000610931">
    <property type="component" value="Unassembled WGS sequence"/>
</dbReference>
<evidence type="ECO:0000313" key="2">
    <source>
        <dbReference type="EMBL" id="MBJ6367666.1"/>
    </source>
</evidence>
<feature type="transmembrane region" description="Helical" evidence="1">
    <location>
        <begin position="43"/>
        <end position="62"/>
    </location>
</feature>
<keyword evidence="1" id="KW-1133">Transmembrane helix</keyword>
<evidence type="ECO:0000313" key="3">
    <source>
        <dbReference type="Proteomes" id="UP000610931"/>
    </source>
</evidence>
<feature type="transmembrane region" description="Helical" evidence="1">
    <location>
        <begin position="12"/>
        <end position="31"/>
    </location>
</feature>
<keyword evidence="1" id="KW-0812">Transmembrane</keyword>
<gene>
    <name evidence="2" type="ORF">JF259_06170</name>
</gene>
<keyword evidence="1" id="KW-0472">Membrane</keyword>
<name>A0A8J7IH59_9FLAO</name>
<proteinExistence type="predicted"/>
<keyword evidence="3" id="KW-1185">Reference proteome</keyword>
<dbReference type="EMBL" id="JAELVQ010000005">
    <property type="protein sequence ID" value="MBJ6367666.1"/>
    <property type="molecule type" value="Genomic_DNA"/>
</dbReference>
<sequence>MRNVHFDHIGGNWKSIAIMIFALACILVGTFEIIDFSNPKLNKYLNVIGFLIITIHYSKIFWYKNYVQWNKKGALIRINSFIGKSLSFDQIKTTELNDKKLVITKKDGKTIAFDLNEIVESDTQKLNEIIINNTVTNN</sequence>